<evidence type="ECO:0000313" key="5">
    <source>
        <dbReference type="Proteomes" id="UP001571476"/>
    </source>
</evidence>
<name>A0ABV4SHM3_9ACTN</name>
<keyword evidence="2" id="KW-0732">Signal</keyword>
<dbReference type="Pfam" id="PF08924">
    <property type="entry name" value="Rv2525c_GlyHyd-like"/>
    <property type="match status" value="1"/>
</dbReference>
<reference evidence="4 5" key="1">
    <citation type="submission" date="2024-08" db="EMBL/GenBank/DDBJ databases">
        <title>Genome sequence of Streptomyces aureus CACIA-1.46HGO.</title>
        <authorList>
            <person name="Evangelista-Martinez Z."/>
        </authorList>
    </citation>
    <scope>NUCLEOTIDE SEQUENCE [LARGE SCALE GENOMIC DNA]</scope>
    <source>
        <strain evidence="4 5">CACIA-1.46HGO</strain>
    </source>
</reference>
<dbReference type="InterPro" id="IPR015020">
    <property type="entry name" value="Rv2525c-like_Glyco_Hydro-like"/>
</dbReference>
<dbReference type="RefSeq" id="WP_372562878.1">
    <property type="nucleotide sequence ID" value="NZ_JBGOSP010000006.1"/>
</dbReference>
<evidence type="ECO:0000256" key="1">
    <source>
        <dbReference type="SAM" id="MobiDB-lite"/>
    </source>
</evidence>
<dbReference type="SUPFAM" id="SSF51445">
    <property type="entry name" value="(Trans)glycosidases"/>
    <property type="match status" value="1"/>
</dbReference>
<dbReference type="GO" id="GO:0016787">
    <property type="term" value="F:hydrolase activity"/>
    <property type="evidence" value="ECO:0007669"/>
    <property type="project" value="UniProtKB-KW"/>
</dbReference>
<feature type="compositionally biased region" description="Low complexity" evidence="1">
    <location>
        <begin position="80"/>
        <end position="106"/>
    </location>
</feature>
<organism evidence="4 5">
    <name type="scientific">Streptomyces aureus</name>
    <dbReference type="NCBI Taxonomy" id="193461"/>
    <lineage>
        <taxon>Bacteria</taxon>
        <taxon>Bacillati</taxon>
        <taxon>Actinomycetota</taxon>
        <taxon>Actinomycetes</taxon>
        <taxon>Kitasatosporales</taxon>
        <taxon>Streptomycetaceae</taxon>
        <taxon>Streptomyces</taxon>
    </lineage>
</organism>
<feature type="signal peptide" evidence="2">
    <location>
        <begin position="1"/>
        <end position="30"/>
    </location>
</feature>
<evidence type="ECO:0000259" key="3">
    <source>
        <dbReference type="Pfam" id="PF08924"/>
    </source>
</evidence>
<proteinExistence type="predicted"/>
<dbReference type="Proteomes" id="UP001571476">
    <property type="component" value="Unassembled WGS sequence"/>
</dbReference>
<feature type="domain" description="Rv2525c-like glycoside hydrolase-like" evidence="3">
    <location>
        <begin position="139"/>
        <end position="347"/>
    </location>
</feature>
<dbReference type="InterPro" id="IPR017853">
    <property type="entry name" value="GH"/>
</dbReference>
<dbReference type="CDD" id="cd06418">
    <property type="entry name" value="GH25_BacA-like"/>
    <property type="match status" value="1"/>
</dbReference>
<feature type="region of interest" description="Disordered" evidence="1">
    <location>
        <begin position="29"/>
        <end position="54"/>
    </location>
</feature>
<sequence length="355" mass="38835">MHRTRRRRRLKLVVGLVLLLMALTALPASARSGPGLPQPSPTSDPHPDPLAGLTLPDIALPDLATVPGSALGDFAPDGRATGPAWAPEAPAAAGGAPRVPAAAGDPSSEPPLPALSYPRMFRGLAFDTCMAPSLDTMRRWRASKYGAVGVYYGGRGRACPHQPRLGHRWMKGVQRLGWRVLPVYVGSQSPCVVAGPKKAYRIGGNAWSQGVREGRDAVRRARAVGIRPGSPLYLDMEAYKYRQKKCARTTLTFVRGWDRQVRRKGYVPGFYSSADSGVVHMRAAARAGVRDLPSVIWFARWHTRPRLAREPVLQGSAWTSRRRIHQYAGNVKERHGGRTLVIDRNLVHAPVARIR</sequence>
<dbReference type="EMBL" id="JBGOSP010000006">
    <property type="protein sequence ID" value="MFA3837485.1"/>
    <property type="molecule type" value="Genomic_DNA"/>
</dbReference>
<accession>A0ABV4SHM3</accession>
<comment type="caution">
    <text evidence="4">The sequence shown here is derived from an EMBL/GenBank/DDBJ whole genome shotgun (WGS) entry which is preliminary data.</text>
</comment>
<gene>
    <name evidence="4" type="ORF">ACEG43_15050</name>
</gene>
<evidence type="ECO:0000313" key="4">
    <source>
        <dbReference type="EMBL" id="MFA3837485.1"/>
    </source>
</evidence>
<protein>
    <submittedName>
        <fullName evidence="4">Glycoside hydrolase domain-containing protein</fullName>
    </submittedName>
</protein>
<evidence type="ECO:0000256" key="2">
    <source>
        <dbReference type="SAM" id="SignalP"/>
    </source>
</evidence>
<dbReference type="Gene3D" id="3.20.20.80">
    <property type="entry name" value="Glycosidases"/>
    <property type="match status" value="1"/>
</dbReference>
<keyword evidence="5" id="KW-1185">Reference proteome</keyword>
<keyword evidence="4" id="KW-0378">Hydrolase</keyword>
<feature type="region of interest" description="Disordered" evidence="1">
    <location>
        <begin position="70"/>
        <end position="111"/>
    </location>
</feature>
<feature type="chain" id="PRO_5047223324" evidence="2">
    <location>
        <begin position="31"/>
        <end position="355"/>
    </location>
</feature>